<dbReference type="PRINTS" id="PR00111">
    <property type="entry name" value="ABHYDROLASE"/>
</dbReference>
<dbReference type="PANTHER" id="PTHR46118:SF4">
    <property type="entry name" value="PROTEIN ABHD11"/>
    <property type="match status" value="1"/>
</dbReference>
<dbReference type="RefSeq" id="WP_301135646.1">
    <property type="nucleotide sequence ID" value="NZ_BAAAUQ010000025.1"/>
</dbReference>
<organism evidence="3 4">
    <name type="scientific">Microbacterium aurantiacum</name>
    <dbReference type="NCBI Taxonomy" id="162393"/>
    <lineage>
        <taxon>Bacteria</taxon>
        <taxon>Bacillati</taxon>
        <taxon>Actinomycetota</taxon>
        <taxon>Actinomycetes</taxon>
        <taxon>Micrococcales</taxon>
        <taxon>Microbacteriaceae</taxon>
        <taxon>Microbacterium</taxon>
    </lineage>
</organism>
<dbReference type="InterPro" id="IPR000073">
    <property type="entry name" value="AB_hydrolase_1"/>
</dbReference>
<dbReference type="InterPro" id="IPR029058">
    <property type="entry name" value="AB_hydrolase_fold"/>
</dbReference>
<evidence type="ECO:0000256" key="1">
    <source>
        <dbReference type="ARBA" id="ARBA00022801"/>
    </source>
</evidence>
<dbReference type="SUPFAM" id="SSF53474">
    <property type="entry name" value="alpha/beta-Hydrolases"/>
    <property type="match status" value="1"/>
</dbReference>
<accession>A0ABT8FWD4</accession>
<dbReference type="GO" id="GO:0016787">
    <property type="term" value="F:hydrolase activity"/>
    <property type="evidence" value="ECO:0007669"/>
    <property type="project" value="UniProtKB-KW"/>
</dbReference>
<keyword evidence="4" id="KW-1185">Reference proteome</keyword>
<dbReference type="PANTHER" id="PTHR46118">
    <property type="entry name" value="PROTEIN ABHD11"/>
    <property type="match status" value="1"/>
</dbReference>
<proteinExistence type="predicted"/>
<comment type="caution">
    <text evidence="3">The sequence shown here is derived from an EMBL/GenBank/DDBJ whole genome shotgun (WGS) entry which is preliminary data.</text>
</comment>
<dbReference type="Proteomes" id="UP001172731">
    <property type="component" value="Unassembled WGS sequence"/>
</dbReference>
<evidence type="ECO:0000313" key="4">
    <source>
        <dbReference type="Proteomes" id="UP001172731"/>
    </source>
</evidence>
<evidence type="ECO:0000313" key="3">
    <source>
        <dbReference type="EMBL" id="MDN4465623.1"/>
    </source>
</evidence>
<dbReference type="EMBL" id="JAHWXI010000025">
    <property type="protein sequence ID" value="MDN4465623.1"/>
    <property type="molecule type" value="Genomic_DNA"/>
</dbReference>
<protein>
    <submittedName>
        <fullName evidence="3">Alpha/beta hydrolase</fullName>
    </submittedName>
</protein>
<dbReference type="Gene3D" id="3.40.50.1820">
    <property type="entry name" value="alpha/beta hydrolase"/>
    <property type="match status" value="1"/>
</dbReference>
<reference evidence="3" key="1">
    <citation type="submission" date="2021-06" db="EMBL/GenBank/DDBJ databases">
        <title>Genome-based taxonomic framework of Microbacterium strains isolated from marine environment, the description of four new species and reclassification of four preexisting species.</title>
        <authorList>
            <person name="Lee S.D."/>
            <person name="Kim S.-M."/>
            <person name="Byeon Y.-S."/>
            <person name="Yang H.L."/>
            <person name="Kim I.S."/>
        </authorList>
    </citation>
    <scope>NUCLEOTIDE SEQUENCE</scope>
    <source>
        <strain evidence="3">KACC 20510</strain>
    </source>
</reference>
<name>A0ABT8FWD4_9MICO</name>
<feature type="domain" description="AB hydrolase-1" evidence="2">
    <location>
        <begin position="26"/>
        <end position="149"/>
    </location>
</feature>
<sequence>MAEELRAITAADGARISYTVFFGAGPAIIVLHGLAGSGREFIPTAEALAPRRVILVDQRGHGASTRMPADVSRLAFVDDVVRVIEAEEHEPVDLVGQSMGAHTAMLVAAHRPDLVRRLVMLEGDAGGGSADDRAAIGSFFRSWPVPFADRADAREFLGDGALARAWIADLEQRSDGLYPRFDADVMVRTLEGMSAPNRSEWESVSAPSLVVYADGGMFTEEQKADFVAGGRRVARMDLVGASHDAHLDAFDEWIAVLGSFLTAE</sequence>
<gene>
    <name evidence="3" type="ORF">KZC48_14640</name>
</gene>
<evidence type="ECO:0000259" key="2">
    <source>
        <dbReference type="Pfam" id="PF00561"/>
    </source>
</evidence>
<keyword evidence="1 3" id="KW-0378">Hydrolase</keyword>
<dbReference type="Pfam" id="PF00561">
    <property type="entry name" value="Abhydrolase_1"/>
    <property type="match status" value="1"/>
</dbReference>